<keyword evidence="9" id="KW-1185">Reference proteome</keyword>
<sequence length="331" mass="35498">MKIVFAGTPEFAAHAMRAIEQAGHEIVLVLTQPDRRAGRGMQLHASPVKLAALEKQIPLIQPESLKRNASDPHKQLEASQAYALLNQISFDAMVVVAYGLILPQEILDVAQTAGRHGCFNIHASLLPRWRGAAPIQRAIEAGDPTTGVSIMQMNAGLDTGDVVLTGAIPIAVAETSSTLHDKLAVLGATLVVETLARLQEGKELQRTPQPTDGITYAEKILKKEAEIDWALSAVEIDRRIRAFNPFPGSTSSLNGEAFKFWQSAVAESAPVTKTALAGEVLGLSDGSAYIQCGQGVIEVQEMQKPGGKKMSASACLQSATSQENRMQFLKE</sequence>
<comment type="function">
    <text evidence="5">Attaches a formyl group to the free amino group of methionyl-tRNA(fMet). The formyl group appears to play a dual role in the initiator identity of N-formylmethionyl-tRNA by promoting its recognition by IF2 and preventing the misappropriation of this tRNA by the elongation apparatus.</text>
</comment>
<accession>A0A240E2S4</accession>
<dbReference type="OrthoDB" id="9802815at2"/>
<dbReference type="InterPro" id="IPR036477">
    <property type="entry name" value="Formyl_transf_N_sf"/>
</dbReference>
<dbReference type="InterPro" id="IPR002376">
    <property type="entry name" value="Formyl_transf_N"/>
</dbReference>
<dbReference type="CDD" id="cd08704">
    <property type="entry name" value="Met_tRNA_FMT_C"/>
    <property type="match status" value="1"/>
</dbReference>
<comment type="catalytic activity">
    <reaction evidence="5">
        <text>L-methionyl-tRNA(fMet) + (6R)-10-formyltetrahydrofolate = N-formyl-L-methionyl-tRNA(fMet) + (6S)-5,6,7,8-tetrahydrofolate + H(+)</text>
        <dbReference type="Rhea" id="RHEA:24380"/>
        <dbReference type="Rhea" id="RHEA-COMP:9952"/>
        <dbReference type="Rhea" id="RHEA-COMP:9953"/>
        <dbReference type="ChEBI" id="CHEBI:15378"/>
        <dbReference type="ChEBI" id="CHEBI:57453"/>
        <dbReference type="ChEBI" id="CHEBI:78530"/>
        <dbReference type="ChEBI" id="CHEBI:78844"/>
        <dbReference type="ChEBI" id="CHEBI:195366"/>
        <dbReference type="EC" id="2.1.2.9"/>
    </reaction>
</comment>
<keyword evidence="4 5" id="KW-0648">Protein biosynthesis</keyword>
<dbReference type="InterPro" id="IPR011034">
    <property type="entry name" value="Formyl_transferase-like_C_sf"/>
</dbReference>
<dbReference type="AlphaFoldDB" id="A0A240E2S4"/>
<evidence type="ECO:0000259" key="7">
    <source>
        <dbReference type="Pfam" id="PF02911"/>
    </source>
</evidence>
<dbReference type="Pfam" id="PF02911">
    <property type="entry name" value="Formyl_trans_C"/>
    <property type="match status" value="1"/>
</dbReference>
<protein>
    <recommendedName>
        <fullName evidence="2 5">Methionyl-tRNA formyltransferase</fullName>
        <ecNumber evidence="2 5">2.1.2.9</ecNumber>
    </recommendedName>
</protein>
<dbReference type="InterPro" id="IPR005793">
    <property type="entry name" value="Formyl_trans_C"/>
</dbReference>
<evidence type="ECO:0000256" key="1">
    <source>
        <dbReference type="ARBA" id="ARBA00010699"/>
    </source>
</evidence>
<evidence type="ECO:0000256" key="4">
    <source>
        <dbReference type="ARBA" id="ARBA00022917"/>
    </source>
</evidence>
<proteinExistence type="inferred from homology"/>
<evidence type="ECO:0000256" key="3">
    <source>
        <dbReference type="ARBA" id="ARBA00022679"/>
    </source>
</evidence>
<dbReference type="Gene3D" id="3.40.50.12230">
    <property type="match status" value="1"/>
</dbReference>
<dbReference type="GO" id="GO:0005829">
    <property type="term" value="C:cytosol"/>
    <property type="evidence" value="ECO:0007669"/>
    <property type="project" value="TreeGrafter"/>
</dbReference>
<feature type="domain" description="Formyl transferase N-terminal" evidence="6">
    <location>
        <begin position="1"/>
        <end position="194"/>
    </location>
</feature>
<evidence type="ECO:0000256" key="5">
    <source>
        <dbReference type="HAMAP-Rule" id="MF_00182"/>
    </source>
</evidence>
<dbReference type="PROSITE" id="PS00373">
    <property type="entry name" value="GART"/>
    <property type="match status" value="1"/>
</dbReference>
<dbReference type="PANTHER" id="PTHR11138:SF5">
    <property type="entry name" value="METHIONYL-TRNA FORMYLTRANSFERASE, MITOCHONDRIAL"/>
    <property type="match status" value="1"/>
</dbReference>
<dbReference type="Pfam" id="PF00551">
    <property type="entry name" value="Formyl_trans_N"/>
    <property type="match status" value="1"/>
</dbReference>
<dbReference type="Proteomes" id="UP000218069">
    <property type="component" value="Unassembled WGS sequence"/>
</dbReference>
<dbReference type="InterPro" id="IPR001555">
    <property type="entry name" value="GART_AS"/>
</dbReference>
<dbReference type="EMBL" id="OANS01000003">
    <property type="protein sequence ID" value="SNX28786.1"/>
    <property type="molecule type" value="Genomic_DNA"/>
</dbReference>
<evidence type="ECO:0000313" key="9">
    <source>
        <dbReference type="Proteomes" id="UP000218069"/>
    </source>
</evidence>
<name>A0A240E2S4_9BURK</name>
<dbReference type="InterPro" id="IPR044135">
    <property type="entry name" value="Met-tRNA-FMT_C"/>
</dbReference>
<dbReference type="NCBIfam" id="TIGR00460">
    <property type="entry name" value="fmt"/>
    <property type="match status" value="1"/>
</dbReference>
<reference evidence="9" key="1">
    <citation type="submission" date="2017-08" db="EMBL/GenBank/DDBJ databases">
        <authorList>
            <person name="Varghese N."/>
            <person name="Submissions S."/>
        </authorList>
    </citation>
    <scope>NUCLEOTIDE SEQUENCE [LARGE SCALE GENOMIC DNA]</scope>
    <source>
        <strain evidence="9">AP-Melu-1000-B4</strain>
    </source>
</reference>
<dbReference type="GO" id="GO:0004479">
    <property type="term" value="F:methionyl-tRNA formyltransferase activity"/>
    <property type="evidence" value="ECO:0007669"/>
    <property type="project" value="UniProtKB-UniRule"/>
</dbReference>
<evidence type="ECO:0000259" key="6">
    <source>
        <dbReference type="Pfam" id="PF00551"/>
    </source>
</evidence>
<gene>
    <name evidence="5" type="primary">fmt</name>
    <name evidence="8" type="ORF">SAMN06295945_1134</name>
</gene>
<dbReference type="EC" id="2.1.2.9" evidence="2 5"/>
<keyword evidence="3 5" id="KW-0808">Transferase</keyword>
<dbReference type="HAMAP" id="MF_00182">
    <property type="entry name" value="Formyl_trans"/>
    <property type="match status" value="1"/>
</dbReference>
<comment type="similarity">
    <text evidence="1 5">Belongs to the Fmt family.</text>
</comment>
<dbReference type="InterPro" id="IPR005794">
    <property type="entry name" value="Fmt"/>
</dbReference>
<organism evidence="8 9">
    <name type="scientific">Polynucleobacter meluiroseus</name>
    <dbReference type="NCBI Taxonomy" id="1938814"/>
    <lineage>
        <taxon>Bacteria</taxon>
        <taxon>Pseudomonadati</taxon>
        <taxon>Pseudomonadota</taxon>
        <taxon>Betaproteobacteria</taxon>
        <taxon>Burkholderiales</taxon>
        <taxon>Burkholderiaceae</taxon>
        <taxon>Polynucleobacter</taxon>
    </lineage>
</organism>
<dbReference type="RefSeq" id="WP_096673209.1">
    <property type="nucleotide sequence ID" value="NZ_OANS01000003.1"/>
</dbReference>
<evidence type="ECO:0000256" key="2">
    <source>
        <dbReference type="ARBA" id="ARBA00012261"/>
    </source>
</evidence>
<dbReference type="CDD" id="cd08646">
    <property type="entry name" value="FMT_core_Met-tRNA-FMT_N"/>
    <property type="match status" value="1"/>
</dbReference>
<feature type="domain" description="Formyl transferase C-terminal" evidence="7">
    <location>
        <begin position="219"/>
        <end position="318"/>
    </location>
</feature>
<dbReference type="InterPro" id="IPR041711">
    <property type="entry name" value="Met-tRNA-FMT_N"/>
</dbReference>
<evidence type="ECO:0000313" key="8">
    <source>
        <dbReference type="EMBL" id="SNX28786.1"/>
    </source>
</evidence>
<feature type="binding site" evidence="5">
    <location>
        <begin position="124"/>
        <end position="127"/>
    </location>
    <ligand>
        <name>(6S)-5,6,7,8-tetrahydrofolate</name>
        <dbReference type="ChEBI" id="CHEBI:57453"/>
    </ligand>
</feature>
<dbReference type="SUPFAM" id="SSF50486">
    <property type="entry name" value="FMT C-terminal domain-like"/>
    <property type="match status" value="1"/>
</dbReference>
<dbReference type="SUPFAM" id="SSF53328">
    <property type="entry name" value="Formyltransferase"/>
    <property type="match status" value="1"/>
</dbReference>
<dbReference type="PANTHER" id="PTHR11138">
    <property type="entry name" value="METHIONYL-TRNA FORMYLTRANSFERASE"/>
    <property type="match status" value="1"/>
</dbReference>